<sequence>MGVLVAVAWLLSVATATAQRGLAVDEVFSRFGRAKGCTMVEMHDAKLGGHRLDIYKSLTYERLGTAIEPYLEADRRRASKIREVVESGKVVSGYYMMPPLSGGRNRYVLFVDAGKGNGAVIYIEGRLSPDDIMKLCFSRR</sequence>
<evidence type="ECO:0000313" key="2">
    <source>
        <dbReference type="EMBL" id="MBM6662442.1"/>
    </source>
</evidence>
<protein>
    <recommendedName>
        <fullName evidence="4">DUF4252 domain-containing protein</fullName>
    </recommendedName>
</protein>
<comment type="caution">
    <text evidence="2">The sequence shown here is derived from an EMBL/GenBank/DDBJ whole genome shotgun (WGS) entry which is preliminary data.</text>
</comment>
<dbReference type="AlphaFoldDB" id="A0A939B5T6"/>
<feature type="chain" id="PRO_5037727586" description="DUF4252 domain-containing protein" evidence="1">
    <location>
        <begin position="19"/>
        <end position="140"/>
    </location>
</feature>
<organism evidence="2 3">
    <name type="scientific">Marseilla massiliensis</name>
    <dbReference type="NCBI Taxonomy" id="1841864"/>
    <lineage>
        <taxon>Bacteria</taxon>
        <taxon>Pseudomonadati</taxon>
        <taxon>Bacteroidota</taxon>
        <taxon>Bacteroidia</taxon>
        <taxon>Bacteroidales</taxon>
        <taxon>Prevotellaceae</taxon>
        <taxon>Marseilla</taxon>
    </lineage>
</organism>
<keyword evidence="3" id="KW-1185">Reference proteome</keyword>
<proteinExistence type="predicted"/>
<evidence type="ECO:0000256" key="1">
    <source>
        <dbReference type="SAM" id="SignalP"/>
    </source>
</evidence>
<gene>
    <name evidence="2" type="ORF">H6B30_11890</name>
</gene>
<keyword evidence="1" id="KW-0732">Signal</keyword>
<dbReference type="Proteomes" id="UP000764045">
    <property type="component" value="Unassembled WGS sequence"/>
</dbReference>
<reference evidence="2 3" key="1">
    <citation type="journal article" date="2021" name="Sci. Rep.">
        <title>The distribution of antibiotic resistance genes in chicken gut microbiota commensals.</title>
        <authorList>
            <person name="Juricova H."/>
            <person name="Matiasovicova J."/>
            <person name="Kubasova T."/>
            <person name="Cejkova D."/>
            <person name="Rychlik I."/>
        </authorList>
    </citation>
    <scope>NUCLEOTIDE SEQUENCE [LARGE SCALE GENOMIC DNA]</scope>
    <source>
        <strain evidence="2 3">An819</strain>
    </source>
</reference>
<dbReference type="InterPro" id="IPR046090">
    <property type="entry name" value="DUF6108"/>
</dbReference>
<evidence type="ECO:0000313" key="3">
    <source>
        <dbReference type="Proteomes" id="UP000764045"/>
    </source>
</evidence>
<accession>A0A939B5T6</accession>
<dbReference type="Pfam" id="PF19603">
    <property type="entry name" value="DUF6108"/>
    <property type="match status" value="1"/>
</dbReference>
<name>A0A939B5T6_9BACT</name>
<evidence type="ECO:0008006" key="4">
    <source>
        <dbReference type="Google" id="ProtNLM"/>
    </source>
</evidence>
<feature type="signal peptide" evidence="1">
    <location>
        <begin position="1"/>
        <end position="18"/>
    </location>
</feature>
<dbReference type="EMBL" id="JACJJL010000021">
    <property type="protein sequence ID" value="MBM6662442.1"/>
    <property type="molecule type" value="Genomic_DNA"/>
</dbReference>